<name>A0A6J3BXB3_GALME</name>
<dbReference type="InParanoid" id="A0A6J3BXB3"/>
<proteinExistence type="predicted"/>
<accession>A0A6J3BXB3</accession>
<evidence type="ECO:0000313" key="3">
    <source>
        <dbReference type="RefSeq" id="XP_031763349.2"/>
    </source>
</evidence>
<keyword evidence="2" id="KW-1185">Reference proteome</keyword>
<feature type="compositionally biased region" description="Low complexity" evidence="1">
    <location>
        <begin position="834"/>
        <end position="845"/>
    </location>
</feature>
<feature type="region of interest" description="Disordered" evidence="1">
    <location>
        <begin position="1"/>
        <end position="30"/>
    </location>
</feature>
<feature type="compositionally biased region" description="Polar residues" evidence="1">
    <location>
        <begin position="877"/>
        <end position="920"/>
    </location>
</feature>
<feature type="compositionally biased region" description="Polar residues" evidence="1">
    <location>
        <begin position="1"/>
        <end position="18"/>
    </location>
</feature>
<feature type="compositionally biased region" description="Polar residues" evidence="1">
    <location>
        <begin position="658"/>
        <end position="681"/>
    </location>
</feature>
<feature type="region of interest" description="Disordered" evidence="1">
    <location>
        <begin position="645"/>
        <end position="681"/>
    </location>
</feature>
<feature type="compositionally biased region" description="Polar residues" evidence="1">
    <location>
        <begin position="846"/>
        <end position="858"/>
    </location>
</feature>
<feature type="compositionally biased region" description="Polar residues" evidence="1">
    <location>
        <begin position="824"/>
        <end position="833"/>
    </location>
</feature>
<feature type="compositionally biased region" description="Basic and acidic residues" evidence="1">
    <location>
        <begin position="78"/>
        <end position="102"/>
    </location>
</feature>
<gene>
    <name evidence="3" type="primary">LOC113509105</name>
</gene>
<feature type="region of interest" description="Disordered" evidence="1">
    <location>
        <begin position="824"/>
        <end position="858"/>
    </location>
</feature>
<protein>
    <submittedName>
        <fullName evidence="3">Uncharacterized protein LOC113509105 isoform X1</fullName>
    </submittedName>
</protein>
<dbReference type="GeneID" id="113509105"/>
<feature type="region of interest" description="Disordered" evidence="1">
    <location>
        <begin position="877"/>
        <end position="934"/>
    </location>
</feature>
<feature type="compositionally biased region" description="Basic and acidic residues" evidence="1">
    <location>
        <begin position="921"/>
        <end position="934"/>
    </location>
</feature>
<organism evidence="2 3">
    <name type="scientific">Galleria mellonella</name>
    <name type="common">Greater wax moth</name>
    <dbReference type="NCBI Taxonomy" id="7137"/>
    <lineage>
        <taxon>Eukaryota</taxon>
        <taxon>Metazoa</taxon>
        <taxon>Ecdysozoa</taxon>
        <taxon>Arthropoda</taxon>
        <taxon>Hexapoda</taxon>
        <taxon>Insecta</taxon>
        <taxon>Pterygota</taxon>
        <taxon>Neoptera</taxon>
        <taxon>Endopterygota</taxon>
        <taxon>Lepidoptera</taxon>
        <taxon>Glossata</taxon>
        <taxon>Ditrysia</taxon>
        <taxon>Pyraloidea</taxon>
        <taxon>Pyralidae</taxon>
        <taxon>Galleriinae</taxon>
        <taxon>Galleria</taxon>
    </lineage>
</organism>
<dbReference type="AlphaFoldDB" id="A0A6J3BXB3"/>
<sequence>MRKTSQDGGDSTSITSGIENEAKKPIVGIMKTKRNSIKRKVQNFSHESDDAIIEPLLQKDKDKTEIPNQSAKYLLSKTKTDSMGEKENDKEKLLSDNKHEKPSLSTAPSTVEGKSLINVTNENHVEKSFSISPSTIYNHMNTNIFGSSDGTKNIVSPKTQILVEIDATKQTGYSPSPLIFTTAKIHADGKAKHMEPVQVTPVPILSTIEGSVVKAASISNNENKILPVSAGKMNSCLNPVFIPCTNDSEVATEQKSTTSDVVHNNSTCSELSNKSFNEKSDANKVTQNISITCDFTKSTKTDPTTVPIKTVKCDSVTSIQQISPNISKLSENKNSTCSSTIKDISVNVQSTIDVNKNIDYANISDKKVLPDLCNLKQLQRQNNGAIEKPHKSPSDLIVSKSSNDTIIGISKYNNTLSSTPNVKDEVSSLPATKSLSSSVTSVKKSNITSTITPTTTTIVQTTPFKGIIVTSTDKTITICPSTISTVTVPSDAKFDTPLISTTSKSIMLDEITSQVQPVALTTSTTVLTSDLSIDNISGVPLKTTVSNQSPISKTTTAISSMVTSSAMSLPHDNTVSITTEDKVLFHKADVTTISSMVKPHSSIITSTSKPVLTLESSTKKPRTEMVASTGKSLIMLSENKDITTTTSAVKPPTTTSSGHKSQTTINSTTKMTSAHSPVNTTKSTVFNPTTCVSSTYKSTISDSSNIKPTVTTSIISQPNQKIVSSIGDKPSTLKTVPHQTAVSTVGGKSSTAKPTITNVSSIKVTTAAIKTTAPVAMTSSVSIVSKTEAKIATSPSSVSTVSTKLDKSSTNPTIGPGIRSEKVQTTPMISSVPTSSKNLNNSSTNARPTITNTTQVLDSKNSKMPLVTAINTKATTSISKQSSVKPKTTKASNSSDNSVKTLVSTGEKSATVAAQPSTSNKQKEKSTEHKNLKA</sequence>
<feature type="region of interest" description="Disordered" evidence="1">
    <location>
        <begin position="55"/>
        <end position="112"/>
    </location>
</feature>
<evidence type="ECO:0000313" key="2">
    <source>
        <dbReference type="Proteomes" id="UP001652740"/>
    </source>
</evidence>
<dbReference type="RefSeq" id="XP_031763349.2">
    <property type="nucleotide sequence ID" value="XM_031907489.2"/>
</dbReference>
<dbReference type="Proteomes" id="UP001652740">
    <property type="component" value="Unplaced"/>
</dbReference>
<feature type="compositionally biased region" description="Low complexity" evidence="1">
    <location>
        <begin position="645"/>
        <end position="657"/>
    </location>
</feature>
<evidence type="ECO:0000256" key="1">
    <source>
        <dbReference type="SAM" id="MobiDB-lite"/>
    </source>
</evidence>
<reference evidence="3" key="1">
    <citation type="submission" date="2025-08" db="UniProtKB">
        <authorList>
            <consortium name="RefSeq"/>
        </authorList>
    </citation>
    <scope>IDENTIFICATION</scope>
    <source>
        <tissue evidence="3">Whole larvae</tissue>
    </source>
</reference>